<feature type="compositionally biased region" description="Basic and acidic residues" evidence="1">
    <location>
        <begin position="457"/>
        <end position="475"/>
    </location>
</feature>
<keyword evidence="3" id="KW-1185">Reference proteome</keyword>
<reference evidence="2 3" key="1">
    <citation type="submission" date="2024-10" db="EMBL/GenBank/DDBJ databases">
        <authorList>
            <person name="Kim D."/>
        </authorList>
    </citation>
    <scope>NUCLEOTIDE SEQUENCE [LARGE SCALE GENOMIC DNA]</scope>
    <source>
        <strain evidence="2">BH-2024</strain>
    </source>
</reference>
<dbReference type="Proteomes" id="UP001620626">
    <property type="component" value="Unassembled WGS sequence"/>
</dbReference>
<protein>
    <recommendedName>
        <fullName evidence="4">RRM domain-containing protein</fullName>
    </recommendedName>
</protein>
<sequence length="559" mass="62474">MSFTFPGGARRPVIDINSENLMFVWNLPRWIDIGEIKRSLQPKYGRIKFVETFEAWREGRRMGQIILDFGTYSSLSAFTKALSNKEEFNYEGVEFMCFDPKIGQKPFFNFVRQQTGVDLLACEGVPPTFEYKRKGPSTEREQQNPNTIPLRPRVRDRDSFAQPRGTERIRYNRDDDDDNNGRSNGAAQAVPSPRGVGRGFGQISFRFGNRELQPPSDESKRTAAFEKIGSRFSNRELPPPSDESKRTAAFEKIGSRFSNRELPPPSDESKRTAADENEPEQRNGRGDENRRVPIVEQGNDKVEDEQNHRTDSPLGDFGSNPPSRNFAQRISRPKPSFLGENRSEGFFAAVDEIEENGGHVKEVSQSETTAVDDTLLGMDEDCTEDAEVDSAFGGANEENDDEIGQENDDDVGQEQQQGKKEGEERDEGKGTPSADDDGEEGANKSDGRTTDSSFTQYREKSRSREDSVSEDRDGHGGAGVKNTLKITQLDFGFDISKILEALQTVGEVVRFERLGKTSAAFTFDDAAEAANASVLVVDDLAAPNAFFQLMTAEEAYQYQ</sequence>
<feature type="compositionally biased region" description="Basic and acidic residues" evidence="1">
    <location>
        <begin position="153"/>
        <end position="173"/>
    </location>
</feature>
<proteinExistence type="predicted"/>
<feature type="region of interest" description="Disordered" evidence="1">
    <location>
        <begin position="130"/>
        <end position="201"/>
    </location>
</feature>
<feature type="compositionally biased region" description="Basic and acidic residues" evidence="1">
    <location>
        <begin position="417"/>
        <end position="429"/>
    </location>
</feature>
<feature type="compositionally biased region" description="Acidic residues" evidence="1">
    <location>
        <begin position="378"/>
        <end position="388"/>
    </location>
</feature>
<feature type="compositionally biased region" description="Basic and acidic residues" evidence="1">
    <location>
        <begin position="130"/>
        <end position="142"/>
    </location>
</feature>
<evidence type="ECO:0000313" key="3">
    <source>
        <dbReference type="Proteomes" id="UP001620626"/>
    </source>
</evidence>
<feature type="region of interest" description="Disordered" evidence="1">
    <location>
        <begin position="356"/>
        <end position="480"/>
    </location>
</feature>
<evidence type="ECO:0000256" key="1">
    <source>
        <dbReference type="SAM" id="MobiDB-lite"/>
    </source>
</evidence>
<feature type="compositionally biased region" description="Basic and acidic residues" evidence="1">
    <location>
        <begin position="267"/>
        <end position="311"/>
    </location>
</feature>
<gene>
    <name evidence="2" type="ORF">niasHT_009297</name>
</gene>
<dbReference type="EMBL" id="JBICBT010000055">
    <property type="protein sequence ID" value="KAL3124998.1"/>
    <property type="molecule type" value="Genomic_DNA"/>
</dbReference>
<name>A0ABD2MC02_9BILA</name>
<evidence type="ECO:0008006" key="4">
    <source>
        <dbReference type="Google" id="ProtNLM"/>
    </source>
</evidence>
<evidence type="ECO:0000313" key="2">
    <source>
        <dbReference type="EMBL" id="KAL3124998.1"/>
    </source>
</evidence>
<dbReference type="AlphaFoldDB" id="A0ABD2MC02"/>
<organism evidence="2 3">
    <name type="scientific">Heterodera trifolii</name>
    <dbReference type="NCBI Taxonomy" id="157864"/>
    <lineage>
        <taxon>Eukaryota</taxon>
        <taxon>Metazoa</taxon>
        <taxon>Ecdysozoa</taxon>
        <taxon>Nematoda</taxon>
        <taxon>Chromadorea</taxon>
        <taxon>Rhabditida</taxon>
        <taxon>Tylenchina</taxon>
        <taxon>Tylenchomorpha</taxon>
        <taxon>Tylenchoidea</taxon>
        <taxon>Heteroderidae</taxon>
        <taxon>Heteroderinae</taxon>
        <taxon>Heterodera</taxon>
    </lineage>
</organism>
<comment type="caution">
    <text evidence="2">The sequence shown here is derived from an EMBL/GenBank/DDBJ whole genome shotgun (WGS) entry which is preliminary data.</text>
</comment>
<accession>A0ABD2MC02</accession>
<feature type="compositionally biased region" description="Acidic residues" evidence="1">
    <location>
        <begin position="397"/>
        <end position="412"/>
    </location>
</feature>
<feature type="region of interest" description="Disordered" evidence="1">
    <location>
        <begin position="227"/>
        <end position="340"/>
    </location>
</feature>